<comment type="subcellular location">
    <subcellularLocation>
        <location evidence="1">Nucleus</location>
        <location evidence="1">Nucleolus</location>
    </subcellularLocation>
</comment>
<dbReference type="GO" id="GO:0003723">
    <property type="term" value="F:RNA binding"/>
    <property type="evidence" value="ECO:0007669"/>
    <property type="project" value="TreeGrafter"/>
</dbReference>
<evidence type="ECO:0000256" key="2">
    <source>
        <dbReference type="ARBA" id="ARBA00009087"/>
    </source>
</evidence>
<keyword evidence="4" id="KW-0539">Nucleus</keyword>
<organism evidence="9">
    <name type="scientific">Onchocerca ochengi</name>
    <name type="common">Filarial nematode worm</name>
    <dbReference type="NCBI Taxonomy" id="42157"/>
    <lineage>
        <taxon>Eukaryota</taxon>
        <taxon>Metazoa</taxon>
        <taxon>Ecdysozoa</taxon>
        <taxon>Nematoda</taxon>
        <taxon>Chromadorea</taxon>
        <taxon>Rhabditida</taxon>
        <taxon>Spirurina</taxon>
        <taxon>Spiruromorpha</taxon>
        <taxon>Filarioidea</taxon>
        <taxon>Onchocercidae</taxon>
        <taxon>Onchocerca</taxon>
    </lineage>
</organism>
<accession>A0A182ETU2</accession>
<reference evidence="9" key="1">
    <citation type="submission" date="2016-06" db="UniProtKB">
        <authorList>
            <consortium name="WormBaseParasite"/>
        </authorList>
    </citation>
    <scope>IDENTIFICATION</scope>
</reference>
<evidence type="ECO:0000259" key="5">
    <source>
        <dbReference type="Pfam" id="PF08159"/>
    </source>
</evidence>
<dbReference type="EMBL" id="UYRW01008268">
    <property type="protein sequence ID" value="VDM96487.1"/>
    <property type="molecule type" value="Genomic_DNA"/>
</dbReference>
<dbReference type="InterPro" id="IPR012580">
    <property type="entry name" value="NUC153"/>
</dbReference>
<evidence type="ECO:0000313" key="9">
    <source>
        <dbReference type="WBParaSite" id="nOo.2.0.1.t11569-RA"/>
    </source>
</evidence>
<comment type="similarity">
    <text evidence="2">Belongs to the ESF1 family.</text>
</comment>
<dbReference type="Pfam" id="PF08159">
    <property type="entry name" value="NUC153"/>
    <property type="match status" value="1"/>
</dbReference>
<dbReference type="InterPro" id="IPR039754">
    <property type="entry name" value="Esf1"/>
</dbReference>
<gene>
    <name evidence="7" type="ORF">NOO_LOCUS11569</name>
</gene>
<evidence type="ECO:0000313" key="8">
    <source>
        <dbReference type="Proteomes" id="UP000271087"/>
    </source>
</evidence>
<evidence type="ECO:0000256" key="3">
    <source>
        <dbReference type="ARBA" id="ARBA00023054"/>
    </source>
</evidence>
<feature type="domain" description="ESF1 RRM" evidence="6">
    <location>
        <begin position="1"/>
        <end position="58"/>
    </location>
</feature>
<dbReference type="GO" id="GO:0006364">
    <property type="term" value="P:rRNA processing"/>
    <property type="evidence" value="ECO:0007669"/>
    <property type="project" value="InterPro"/>
</dbReference>
<protein>
    <submittedName>
        <fullName evidence="9">NUC153 domain-containing protein</fullName>
    </submittedName>
</protein>
<dbReference type="STRING" id="42157.A0A182ETU2"/>
<dbReference type="PANTHER" id="PTHR12202:SF0">
    <property type="entry name" value="ESF1 HOMOLOG"/>
    <property type="match status" value="1"/>
</dbReference>
<dbReference type="GO" id="GO:0005730">
    <property type="term" value="C:nucleolus"/>
    <property type="evidence" value="ECO:0007669"/>
    <property type="project" value="UniProtKB-SubCell"/>
</dbReference>
<dbReference type="OrthoDB" id="431825at2759"/>
<keyword evidence="3" id="KW-0175">Coiled coil</keyword>
<proteinExistence type="inferred from homology"/>
<dbReference type="PANTHER" id="PTHR12202">
    <property type="entry name" value="ESF1 HOMOLOG"/>
    <property type="match status" value="1"/>
</dbReference>
<feature type="domain" description="NUC153" evidence="5">
    <location>
        <begin position="241"/>
        <end position="264"/>
    </location>
</feature>
<evidence type="ECO:0000259" key="6">
    <source>
        <dbReference type="Pfam" id="PF25121"/>
    </source>
</evidence>
<evidence type="ECO:0000313" key="7">
    <source>
        <dbReference type="EMBL" id="VDM96487.1"/>
    </source>
</evidence>
<evidence type="ECO:0000256" key="1">
    <source>
        <dbReference type="ARBA" id="ARBA00004604"/>
    </source>
</evidence>
<dbReference type="Proteomes" id="UP000271087">
    <property type="component" value="Unassembled WGS sequence"/>
</dbReference>
<name>A0A182ETU2_ONCOC</name>
<dbReference type="WBParaSite" id="nOo.2.0.1.t11569-RA">
    <property type="protein sequence ID" value="nOo.2.0.1.t11569-RA"/>
    <property type="gene ID" value="nOo.2.0.1.g11569"/>
</dbReference>
<sequence length="290" mass="33344">MRAYQLERMRYYYAIIECDGVETASCLYEACDGVEFESSAIRLDLRFVPDDMTFESNTVKEQITEEDINLNAFKPKNFESAALSKSSAKLTWDETDPERIKAERDAFLPDANLDQVQHLLAPCSSDEENTEIEKNVILLKEVETEASKKADSMIEVTWDVETMDDTILDNKKKKSNEPTPWEKYLEKRKAKRKERKAMIADLKKKQKAEIVENIAENTVKSSAKIKLKKDVKNDESDYINDERFKALYSNSAFAVDQSHPLFKSSKLALRQVSFCFLLSISLLLKFSIEA</sequence>
<keyword evidence="8" id="KW-1185">Reference proteome</keyword>
<dbReference type="InterPro" id="IPR056750">
    <property type="entry name" value="RRM_ESF1"/>
</dbReference>
<dbReference type="AlphaFoldDB" id="A0A182ETU2"/>
<dbReference type="Pfam" id="PF25121">
    <property type="entry name" value="RRM_ESF1"/>
    <property type="match status" value="1"/>
</dbReference>
<evidence type="ECO:0000256" key="4">
    <source>
        <dbReference type="ARBA" id="ARBA00023242"/>
    </source>
</evidence>
<reference evidence="7 8" key="2">
    <citation type="submission" date="2018-08" db="EMBL/GenBank/DDBJ databases">
        <authorList>
            <person name="Laetsch R D."/>
            <person name="Stevens L."/>
            <person name="Kumar S."/>
            <person name="Blaxter L. M."/>
        </authorList>
    </citation>
    <scope>NUCLEOTIDE SEQUENCE [LARGE SCALE GENOMIC DNA]</scope>
</reference>